<dbReference type="AlphaFoldDB" id="A0AAD7YA07"/>
<comment type="caution">
    <text evidence="1">The sequence shown here is derived from an EMBL/GenBank/DDBJ whole genome shotgun (WGS) entry which is preliminary data.</text>
</comment>
<keyword evidence="2" id="KW-1185">Reference proteome</keyword>
<sequence>MTGSGLRKAQFTTVPCVVKKYLPLNQLAMQSLLLICVAALVTCAHARIYYKPPPSGCVVGHPDAIFCKPHRPHRHPRDTNWQRNVGKGQVFGTLGSTDDAIFGRGGYRQDIFNDHRGRLQGEGYGTRVLGAGGDSSILGGKLNWNNANENVRAGVDVHKQIGGHSGMKLTGDGVWKLDHNTRFVAGGNLQKQFGHHRPEFGIQGGIEHDF</sequence>
<proteinExistence type="predicted"/>
<evidence type="ECO:0000313" key="2">
    <source>
        <dbReference type="Proteomes" id="UP001231518"/>
    </source>
</evidence>
<dbReference type="EMBL" id="JARGEI010000026">
    <property type="protein sequence ID" value="KAJ8708412.1"/>
    <property type="molecule type" value="Genomic_DNA"/>
</dbReference>
<organism evidence="1 2">
    <name type="scientific">Mythimna separata</name>
    <name type="common">Oriental armyworm</name>
    <name type="synonym">Pseudaletia separata</name>
    <dbReference type="NCBI Taxonomy" id="271217"/>
    <lineage>
        <taxon>Eukaryota</taxon>
        <taxon>Metazoa</taxon>
        <taxon>Ecdysozoa</taxon>
        <taxon>Arthropoda</taxon>
        <taxon>Hexapoda</taxon>
        <taxon>Insecta</taxon>
        <taxon>Pterygota</taxon>
        <taxon>Neoptera</taxon>
        <taxon>Endopterygota</taxon>
        <taxon>Lepidoptera</taxon>
        <taxon>Glossata</taxon>
        <taxon>Ditrysia</taxon>
        <taxon>Noctuoidea</taxon>
        <taxon>Noctuidae</taxon>
        <taxon>Noctuinae</taxon>
        <taxon>Hadenini</taxon>
        <taxon>Mythimna</taxon>
    </lineage>
</organism>
<dbReference type="InterPro" id="IPR019729">
    <property type="entry name" value="Gloverin-like_protein"/>
</dbReference>
<reference evidence="1" key="1">
    <citation type="submission" date="2023-03" db="EMBL/GenBank/DDBJ databases">
        <title>Chromosome-level genomes of two armyworms, Mythimna separata and Mythimna loreyi, provide insights into the biosynthesis and reception of sex pheromones.</title>
        <authorList>
            <person name="Zhao H."/>
        </authorList>
    </citation>
    <scope>NUCLEOTIDE SEQUENCE</scope>
    <source>
        <strain evidence="1">BeijingLab</strain>
        <tissue evidence="1">Pupa</tissue>
    </source>
</reference>
<accession>A0AAD7YA07</accession>
<name>A0AAD7YA07_MYTSE</name>
<protein>
    <recommendedName>
        <fullName evidence="3">Gloverin</fullName>
    </recommendedName>
</protein>
<evidence type="ECO:0008006" key="3">
    <source>
        <dbReference type="Google" id="ProtNLM"/>
    </source>
</evidence>
<dbReference type="Proteomes" id="UP001231518">
    <property type="component" value="Chromosome 25"/>
</dbReference>
<gene>
    <name evidence="1" type="ORF">PYW07_010537</name>
</gene>
<dbReference type="Pfam" id="PF10793">
    <property type="entry name" value="Gloverin"/>
    <property type="match status" value="1"/>
</dbReference>
<evidence type="ECO:0000313" key="1">
    <source>
        <dbReference type="EMBL" id="KAJ8708412.1"/>
    </source>
</evidence>